<accession>A0A8K0CRE7</accession>
<evidence type="ECO:0000259" key="3">
    <source>
        <dbReference type="Pfam" id="PF05199"/>
    </source>
</evidence>
<comment type="caution">
    <text evidence="4">The sequence shown here is derived from an EMBL/GenBank/DDBJ whole genome shotgun (WGS) entry which is preliminary data.</text>
</comment>
<sequence length="289" mass="32123">TVSKEVIISGGAINSPQILMVSGIDPKQHLEQLSIPVVQDLPVGEIFYDQQTVPGLMFSTNISANKPDMKQYIRDYLGGLGSLTTTAGISGIGPTEAAGTFFLDWLEMTEENWEALSRPLLRKYMWAVFPVLLEPKSKGTVKLETKDPLDYPVLDSNLYSDHDDLKRMLAAIKDIFKISETSAFQKIDLKYVSDPLPACKDYEHLSFDYWTCALKQLTYPIVEGVATCRMGPKDDKAAVVDNKLKVYGIDGMRVVDASIIPFSFAHPVPTVYMVGEKAADLIREEYGDL</sequence>
<feature type="non-terminal residue" evidence="4">
    <location>
        <position position="1"/>
    </location>
</feature>
<dbReference type="InterPro" id="IPR000172">
    <property type="entry name" value="GMC_OxRdtase_N"/>
</dbReference>
<organism evidence="4 5">
    <name type="scientific">Ignelater luminosus</name>
    <name type="common">Cucubano</name>
    <name type="synonym">Pyrophorus luminosus</name>
    <dbReference type="NCBI Taxonomy" id="2038154"/>
    <lineage>
        <taxon>Eukaryota</taxon>
        <taxon>Metazoa</taxon>
        <taxon>Ecdysozoa</taxon>
        <taxon>Arthropoda</taxon>
        <taxon>Hexapoda</taxon>
        <taxon>Insecta</taxon>
        <taxon>Pterygota</taxon>
        <taxon>Neoptera</taxon>
        <taxon>Endopterygota</taxon>
        <taxon>Coleoptera</taxon>
        <taxon>Polyphaga</taxon>
        <taxon>Elateriformia</taxon>
        <taxon>Elateroidea</taxon>
        <taxon>Elateridae</taxon>
        <taxon>Agrypninae</taxon>
        <taxon>Pyrophorini</taxon>
        <taxon>Ignelater</taxon>
    </lineage>
</organism>
<dbReference type="PANTHER" id="PTHR11552">
    <property type="entry name" value="GLUCOSE-METHANOL-CHOLINE GMC OXIDOREDUCTASE"/>
    <property type="match status" value="1"/>
</dbReference>
<protein>
    <recommendedName>
        <fullName evidence="6">Glucose dehydrogenase</fullName>
    </recommendedName>
</protein>
<dbReference type="AlphaFoldDB" id="A0A8K0CRE7"/>
<dbReference type="GO" id="GO:0016614">
    <property type="term" value="F:oxidoreductase activity, acting on CH-OH group of donors"/>
    <property type="evidence" value="ECO:0007669"/>
    <property type="project" value="InterPro"/>
</dbReference>
<dbReference type="SUPFAM" id="SSF54373">
    <property type="entry name" value="FAD-linked reductases, C-terminal domain"/>
    <property type="match status" value="1"/>
</dbReference>
<comment type="similarity">
    <text evidence="1">Belongs to the GMC oxidoreductase family.</text>
</comment>
<evidence type="ECO:0008006" key="6">
    <source>
        <dbReference type="Google" id="ProtNLM"/>
    </source>
</evidence>
<dbReference type="InterPro" id="IPR012132">
    <property type="entry name" value="GMC_OxRdtase"/>
</dbReference>
<dbReference type="SUPFAM" id="SSF51905">
    <property type="entry name" value="FAD/NAD(P)-binding domain"/>
    <property type="match status" value="1"/>
</dbReference>
<evidence type="ECO:0000313" key="5">
    <source>
        <dbReference type="Proteomes" id="UP000801492"/>
    </source>
</evidence>
<dbReference type="InterPro" id="IPR036188">
    <property type="entry name" value="FAD/NAD-bd_sf"/>
</dbReference>
<name>A0A8K0CRE7_IGNLU</name>
<proteinExistence type="inferred from homology"/>
<dbReference type="Pfam" id="PF00732">
    <property type="entry name" value="GMC_oxred_N"/>
    <property type="match status" value="1"/>
</dbReference>
<evidence type="ECO:0000259" key="2">
    <source>
        <dbReference type="Pfam" id="PF00732"/>
    </source>
</evidence>
<dbReference type="Gene3D" id="3.30.560.10">
    <property type="entry name" value="Glucose Oxidase, domain 3"/>
    <property type="match status" value="1"/>
</dbReference>
<gene>
    <name evidence="4" type="ORF">ILUMI_17221</name>
</gene>
<feature type="domain" description="Glucose-methanol-choline oxidoreductase C-terminal" evidence="3">
    <location>
        <begin position="135"/>
        <end position="275"/>
    </location>
</feature>
<dbReference type="InterPro" id="IPR007867">
    <property type="entry name" value="GMC_OxRtase_C"/>
</dbReference>
<evidence type="ECO:0000313" key="4">
    <source>
        <dbReference type="EMBL" id="KAF2888952.1"/>
    </source>
</evidence>
<dbReference type="OrthoDB" id="269227at2759"/>
<feature type="domain" description="Glucose-methanol-choline oxidoreductase N-terminal" evidence="2">
    <location>
        <begin position="3"/>
        <end position="47"/>
    </location>
</feature>
<dbReference type="GO" id="GO:0050660">
    <property type="term" value="F:flavin adenine dinucleotide binding"/>
    <property type="evidence" value="ECO:0007669"/>
    <property type="project" value="InterPro"/>
</dbReference>
<dbReference type="PANTHER" id="PTHR11552:SF158">
    <property type="entry name" value="GH23626P-RELATED"/>
    <property type="match status" value="1"/>
</dbReference>
<keyword evidence="5" id="KW-1185">Reference proteome</keyword>
<dbReference type="Pfam" id="PF05199">
    <property type="entry name" value="GMC_oxred_C"/>
    <property type="match status" value="1"/>
</dbReference>
<evidence type="ECO:0000256" key="1">
    <source>
        <dbReference type="ARBA" id="ARBA00010790"/>
    </source>
</evidence>
<reference evidence="4" key="1">
    <citation type="submission" date="2019-08" db="EMBL/GenBank/DDBJ databases">
        <title>The genome of the North American firefly Photinus pyralis.</title>
        <authorList>
            <consortium name="Photinus pyralis genome working group"/>
            <person name="Fallon T.R."/>
            <person name="Sander Lower S.E."/>
            <person name="Weng J.-K."/>
        </authorList>
    </citation>
    <scope>NUCLEOTIDE SEQUENCE</scope>
    <source>
        <strain evidence="4">TRF0915ILg1</strain>
        <tissue evidence="4">Whole body</tissue>
    </source>
</reference>
<dbReference type="Proteomes" id="UP000801492">
    <property type="component" value="Unassembled WGS sequence"/>
</dbReference>
<dbReference type="Gene3D" id="3.50.50.60">
    <property type="entry name" value="FAD/NAD(P)-binding domain"/>
    <property type="match status" value="1"/>
</dbReference>
<dbReference type="EMBL" id="VTPC01072368">
    <property type="protein sequence ID" value="KAF2888952.1"/>
    <property type="molecule type" value="Genomic_DNA"/>
</dbReference>